<dbReference type="Proteomes" id="UP000469011">
    <property type="component" value="Unassembled WGS sequence"/>
</dbReference>
<accession>A0A6N9T8T0</accession>
<evidence type="ECO:0000256" key="1">
    <source>
        <dbReference type="SAM" id="MobiDB-lite"/>
    </source>
</evidence>
<evidence type="ECO:0000313" key="2">
    <source>
        <dbReference type="EMBL" id="NDW07700.1"/>
    </source>
</evidence>
<gene>
    <name evidence="2" type="ORF">GTK09_25135</name>
</gene>
<feature type="region of interest" description="Disordered" evidence="1">
    <location>
        <begin position="157"/>
        <end position="210"/>
    </location>
</feature>
<dbReference type="Pfam" id="PF06871">
    <property type="entry name" value="TraH_2"/>
    <property type="match status" value="1"/>
</dbReference>
<organism evidence="2 3">
    <name type="scientific">Jiella pacifica</name>
    <dbReference type="NCBI Taxonomy" id="2696469"/>
    <lineage>
        <taxon>Bacteria</taxon>
        <taxon>Pseudomonadati</taxon>
        <taxon>Pseudomonadota</taxon>
        <taxon>Alphaproteobacteria</taxon>
        <taxon>Hyphomicrobiales</taxon>
        <taxon>Aurantimonadaceae</taxon>
        <taxon>Jiella</taxon>
    </lineage>
</organism>
<feature type="compositionally biased region" description="Polar residues" evidence="1">
    <location>
        <begin position="201"/>
        <end position="210"/>
    </location>
</feature>
<sequence length="210" mass="22707">MIDADLLHHCVDPRLKVEIAQRFVSEMNAADPFAVRIYQGNKRVLTPPPSTAERAVDIARQWVGRADVRIGVTQYPAGLGLSEPSEITADLFDPCENLSFGTALFGKVLRIVEEVGEVPEASIFDAAIRAYFSGTFEGIQVFNTDDPDSAASIDPTTAEIKPGDAFSIDPNGASDDEPLSEGQLSESRDPANAEIRIDLSRITSGSQRVD</sequence>
<reference evidence="2 3" key="1">
    <citation type="submission" date="2020-01" db="EMBL/GenBank/DDBJ databases">
        <title>Jiella pacifica sp. nov.</title>
        <authorList>
            <person name="Xue Z."/>
            <person name="Zhu S."/>
            <person name="Chen J."/>
            <person name="Yang J."/>
        </authorList>
    </citation>
    <scope>NUCLEOTIDE SEQUENCE [LARGE SCALE GENOMIC DNA]</scope>
    <source>
        <strain evidence="2 3">40Bstr34</strain>
    </source>
</reference>
<name>A0A6N9T8T0_9HYPH</name>
<proteinExistence type="predicted"/>
<protein>
    <submittedName>
        <fullName evidence="2">Conjugal transfer protein TraH</fullName>
    </submittedName>
</protein>
<dbReference type="EMBL" id="JAAAMG010000036">
    <property type="protein sequence ID" value="NDW07700.1"/>
    <property type="molecule type" value="Genomic_DNA"/>
</dbReference>
<dbReference type="RefSeq" id="WP_163466157.1">
    <property type="nucleotide sequence ID" value="NZ_JAAAMG010000036.1"/>
</dbReference>
<evidence type="ECO:0000313" key="3">
    <source>
        <dbReference type="Proteomes" id="UP000469011"/>
    </source>
</evidence>
<dbReference type="InterPro" id="IPR010680">
    <property type="entry name" value="TraH_2"/>
</dbReference>
<feature type="compositionally biased region" description="Basic and acidic residues" evidence="1">
    <location>
        <begin position="186"/>
        <end position="199"/>
    </location>
</feature>
<keyword evidence="3" id="KW-1185">Reference proteome</keyword>
<dbReference type="AlphaFoldDB" id="A0A6N9T8T0"/>
<comment type="caution">
    <text evidence="2">The sequence shown here is derived from an EMBL/GenBank/DDBJ whole genome shotgun (WGS) entry which is preliminary data.</text>
</comment>